<name>A0A3B0JUP6_DROGU</name>
<dbReference type="Gene3D" id="3.30.300.10">
    <property type="match status" value="3"/>
</dbReference>
<dbReference type="Pfam" id="PF00438">
    <property type="entry name" value="S-AdoMet_synt_N"/>
    <property type="match status" value="1"/>
</dbReference>
<dbReference type="GO" id="GO:0006556">
    <property type="term" value="P:S-adenosylmethionine biosynthetic process"/>
    <property type="evidence" value="ECO:0007669"/>
    <property type="project" value="UniProtKB-UniPathway"/>
</dbReference>
<dbReference type="AlphaFoldDB" id="A0A3B0JUP6"/>
<dbReference type="EC" id="2.5.1.6" evidence="11"/>
<evidence type="ECO:0000259" key="14">
    <source>
        <dbReference type="Pfam" id="PF02772"/>
    </source>
</evidence>
<evidence type="ECO:0000313" key="17">
    <source>
        <dbReference type="Proteomes" id="UP000268350"/>
    </source>
</evidence>
<dbReference type="SUPFAM" id="SSF55973">
    <property type="entry name" value="S-adenosylmethionine synthetase"/>
    <property type="match status" value="3"/>
</dbReference>
<dbReference type="CDD" id="cd18079">
    <property type="entry name" value="S-AdoMet_synt"/>
    <property type="match status" value="1"/>
</dbReference>
<sequence>MPQKTNGHSANGCNGNGNSYDMEDGQTFLFTSESVGEGHPDKMCDQISDAILDAHLKQDPNAKVACETVAKTGMILLCGEITSKAVVDYQKVVRETVQHIGYDDSSKGFDFKTCNVLLALDQQSPEIAAGVHVNRPEEEIGAGDQGIMFGYATDETEECMPLTVVLAHKLNEKIAELRRSDVFWWARPDSKTQVTCEYLFNQGSAVPKRVHTIVVSMQHSEKISLETLRSEVMEKVVKVVIPAKYFDANTIVHINPCGLFVIGGPMGDAGLTGRKIIVDTYGGWGAHGGGAFSGKDFTKVDRSAAYAARWVAKSLVKAGLCKRCLVQVSYAIGLAEPLSITVFDYGTSHKTQKELLEIIKRNFDLRPGKIVKDLNLRQPIYQRTSTYGHFGRDGFSWEEAKHLEIN</sequence>
<gene>
    <name evidence="16" type="ORF">DGUA_6G012006</name>
</gene>
<dbReference type="HAMAP" id="MF_00086">
    <property type="entry name" value="S_AdoMet_synth1"/>
    <property type="match status" value="1"/>
</dbReference>
<feature type="domain" description="S-adenosylmethionine synthetase central" evidence="14">
    <location>
        <begin position="139"/>
        <end position="260"/>
    </location>
</feature>
<evidence type="ECO:0000256" key="1">
    <source>
        <dbReference type="ARBA" id="ARBA00005224"/>
    </source>
</evidence>
<dbReference type="FunFam" id="3.30.300.10:FF:000003">
    <property type="entry name" value="S-adenosylmethionine synthase"/>
    <property type="match status" value="1"/>
</dbReference>
<evidence type="ECO:0000256" key="11">
    <source>
        <dbReference type="RuleBase" id="RU000541"/>
    </source>
</evidence>
<proteinExistence type="inferred from homology"/>
<dbReference type="OMA" id="ASYMARY"/>
<comment type="cofactor">
    <cofactor evidence="11">
        <name>K(+)</name>
        <dbReference type="ChEBI" id="CHEBI:29103"/>
    </cofactor>
    <text evidence="11">Binds 1 potassium ion per subunit. The potassium ion interacts primarily with the substrate.</text>
</comment>
<comment type="similarity">
    <text evidence="2 12">Belongs to the AdoMet synthase family.</text>
</comment>
<evidence type="ECO:0000313" key="16">
    <source>
        <dbReference type="EMBL" id="SPP79200.1"/>
    </source>
</evidence>
<comment type="catalytic activity">
    <reaction evidence="10 11">
        <text>L-methionine + ATP + H2O = S-adenosyl-L-methionine + phosphate + diphosphate</text>
        <dbReference type="Rhea" id="RHEA:21080"/>
        <dbReference type="ChEBI" id="CHEBI:15377"/>
        <dbReference type="ChEBI" id="CHEBI:30616"/>
        <dbReference type="ChEBI" id="CHEBI:33019"/>
        <dbReference type="ChEBI" id="CHEBI:43474"/>
        <dbReference type="ChEBI" id="CHEBI:57844"/>
        <dbReference type="ChEBI" id="CHEBI:59789"/>
        <dbReference type="EC" id="2.5.1.6"/>
    </reaction>
</comment>
<dbReference type="PROSITE" id="PS00377">
    <property type="entry name" value="ADOMET_SYNTHASE_2"/>
    <property type="match status" value="1"/>
</dbReference>
<evidence type="ECO:0000256" key="9">
    <source>
        <dbReference type="ARBA" id="ARBA00022958"/>
    </source>
</evidence>
<dbReference type="Pfam" id="PF02772">
    <property type="entry name" value="S-AdoMet_synt_M"/>
    <property type="match status" value="1"/>
</dbReference>
<feature type="domain" description="S-adenosylmethionine synthetase C-terminal" evidence="15">
    <location>
        <begin position="262"/>
        <end position="398"/>
    </location>
</feature>
<keyword evidence="6 11" id="KW-0547">Nucleotide-binding</keyword>
<dbReference type="FunFam" id="3.30.300.10:FF:000001">
    <property type="entry name" value="S-adenosylmethionine synthase"/>
    <property type="match status" value="1"/>
</dbReference>
<keyword evidence="7 11" id="KW-0067">ATP-binding</keyword>
<dbReference type="InterPro" id="IPR022630">
    <property type="entry name" value="S-AdoMet_synt_C"/>
</dbReference>
<dbReference type="InterPro" id="IPR002133">
    <property type="entry name" value="S-AdoMet_synthetase"/>
</dbReference>
<evidence type="ECO:0000256" key="7">
    <source>
        <dbReference type="ARBA" id="ARBA00022840"/>
    </source>
</evidence>
<protein>
    <recommendedName>
        <fullName evidence="11">S-adenosylmethionine synthase</fullName>
        <ecNumber evidence="11">2.5.1.6</ecNumber>
    </recommendedName>
</protein>
<dbReference type="EMBL" id="OUUW01000004">
    <property type="protein sequence ID" value="SPP79200.1"/>
    <property type="molecule type" value="Genomic_DNA"/>
</dbReference>
<evidence type="ECO:0000256" key="10">
    <source>
        <dbReference type="ARBA" id="ARBA00048344"/>
    </source>
</evidence>
<keyword evidence="4 11" id="KW-0808">Transferase</keyword>
<organism evidence="16 17">
    <name type="scientific">Drosophila guanche</name>
    <name type="common">Fruit fly</name>
    <dbReference type="NCBI Taxonomy" id="7266"/>
    <lineage>
        <taxon>Eukaryota</taxon>
        <taxon>Metazoa</taxon>
        <taxon>Ecdysozoa</taxon>
        <taxon>Arthropoda</taxon>
        <taxon>Hexapoda</taxon>
        <taxon>Insecta</taxon>
        <taxon>Pterygota</taxon>
        <taxon>Neoptera</taxon>
        <taxon>Endopterygota</taxon>
        <taxon>Diptera</taxon>
        <taxon>Brachycera</taxon>
        <taxon>Muscomorpha</taxon>
        <taxon>Ephydroidea</taxon>
        <taxon>Drosophilidae</taxon>
        <taxon>Drosophila</taxon>
        <taxon>Sophophora</taxon>
    </lineage>
</organism>
<evidence type="ECO:0000256" key="5">
    <source>
        <dbReference type="ARBA" id="ARBA00022723"/>
    </source>
</evidence>
<dbReference type="InterPro" id="IPR022636">
    <property type="entry name" value="S-AdoMet_synthetase_sfam"/>
</dbReference>
<dbReference type="GO" id="GO:0004478">
    <property type="term" value="F:methionine adenosyltransferase activity"/>
    <property type="evidence" value="ECO:0007669"/>
    <property type="project" value="UniProtKB-EC"/>
</dbReference>
<keyword evidence="9 11" id="KW-0630">Potassium</keyword>
<evidence type="ECO:0000259" key="15">
    <source>
        <dbReference type="Pfam" id="PF02773"/>
    </source>
</evidence>
<comment type="pathway">
    <text evidence="1 11">Amino-acid biosynthesis; S-adenosyl-L-methionine biosynthesis; S-adenosyl-L-methionine from L-methionine: step 1/1.</text>
</comment>
<reference evidence="17" key="1">
    <citation type="submission" date="2018-01" db="EMBL/GenBank/DDBJ databases">
        <authorList>
            <person name="Alioto T."/>
            <person name="Alioto T."/>
        </authorList>
    </citation>
    <scope>NUCLEOTIDE SEQUENCE [LARGE SCALE GENOMIC DNA]</scope>
</reference>
<feature type="domain" description="S-adenosylmethionine synthetase N-terminal" evidence="13">
    <location>
        <begin position="28"/>
        <end position="125"/>
    </location>
</feature>
<keyword evidence="5 11" id="KW-0479">Metal-binding</keyword>
<evidence type="ECO:0000256" key="6">
    <source>
        <dbReference type="ARBA" id="ARBA00022741"/>
    </source>
</evidence>
<dbReference type="GO" id="GO:0046872">
    <property type="term" value="F:metal ion binding"/>
    <property type="evidence" value="ECO:0007669"/>
    <property type="project" value="UniProtKB-KW"/>
</dbReference>
<dbReference type="InterPro" id="IPR022628">
    <property type="entry name" value="S-AdoMet_synt_N"/>
</dbReference>
<keyword evidence="17" id="KW-1185">Reference proteome</keyword>
<dbReference type="OrthoDB" id="5852090at2759"/>
<evidence type="ECO:0000256" key="3">
    <source>
        <dbReference type="ARBA" id="ARBA00022563"/>
    </source>
</evidence>
<dbReference type="PIRSF" id="PIRSF000497">
    <property type="entry name" value="MAT"/>
    <property type="match status" value="1"/>
</dbReference>
<dbReference type="GO" id="GO:0005524">
    <property type="term" value="F:ATP binding"/>
    <property type="evidence" value="ECO:0007669"/>
    <property type="project" value="UniProtKB-KW"/>
</dbReference>
<dbReference type="Pfam" id="PF02773">
    <property type="entry name" value="S-AdoMet_synt_C"/>
    <property type="match status" value="1"/>
</dbReference>
<dbReference type="UniPathway" id="UPA00315">
    <property type="reaction ID" value="UER00080"/>
</dbReference>
<evidence type="ECO:0000256" key="2">
    <source>
        <dbReference type="ARBA" id="ARBA00009685"/>
    </source>
</evidence>
<dbReference type="GO" id="GO:0006730">
    <property type="term" value="P:one-carbon metabolic process"/>
    <property type="evidence" value="ECO:0007669"/>
    <property type="project" value="UniProtKB-KW"/>
</dbReference>
<comment type="function">
    <text evidence="11">Catalyzes the formation of S-adenosylmethionine from methionine and ATP.</text>
</comment>
<dbReference type="InterPro" id="IPR022631">
    <property type="entry name" value="ADOMET_SYNTHASE_CS"/>
</dbReference>
<accession>A0A3B0JUP6</accession>
<evidence type="ECO:0000259" key="13">
    <source>
        <dbReference type="Pfam" id="PF00438"/>
    </source>
</evidence>
<dbReference type="Proteomes" id="UP000268350">
    <property type="component" value="Unassembled WGS sequence"/>
</dbReference>
<evidence type="ECO:0000256" key="12">
    <source>
        <dbReference type="RuleBase" id="RU004462"/>
    </source>
</evidence>
<dbReference type="PANTHER" id="PTHR11964">
    <property type="entry name" value="S-ADENOSYLMETHIONINE SYNTHETASE"/>
    <property type="match status" value="1"/>
</dbReference>
<dbReference type="PROSITE" id="PS00376">
    <property type="entry name" value="ADOMET_SYNTHASE_1"/>
    <property type="match status" value="1"/>
</dbReference>
<keyword evidence="3 11" id="KW-0554">One-carbon metabolism</keyword>
<dbReference type="InterPro" id="IPR022629">
    <property type="entry name" value="S-AdoMet_synt_central"/>
</dbReference>
<evidence type="ECO:0000256" key="4">
    <source>
        <dbReference type="ARBA" id="ARBA00022679"/>
    </source>
</evidence>
<evidence type="ECO:0000256" key="8">
    <source>
        <dbReference type="ARBA" id="ARBA00022842"/>
    </source>
</evidence>
<dbReference type="STRING" id="7266.A0A3B0JUP6"/>
<comment type="cofactor">
    <cofactor evidence="11">
        <name>Mg(2+)</name>
        <dbReference type="ChEBI" id="CHEBI:18420"/>
    </cofactor>
    <text evidence="11">Binds 2 magnesium ions per subunit. The magnesium ions interact primarily with the substrate.</text>
</comment>
<keyword evidence="8 11" id="KW-0460">Magnesium</keyword>
<dbReference type="NCBIfam" id="TIGR01034">
    <property type="entry name" value="metK"/>
    <property type="match status" value="1"/>
</dbReference>
<dbReference type="FunFam" id="3.30.300.10:FF:000004">
    <property type="entry name" value="S-adenosylmethionine synthase"/>
    <property type="match status" value="1"/>
</dbReference>